<dbReference type="Proteomes" id="UP001589834">
    <property type="component" value="Unassembled WGS sequence"/>
</dbReference>
<comment type="caution">
    <text evidence="1">The sequence shown here is derived from an EMBL/GenBank/DDBJ whole genome shotgun (WGS) entry which is preliminary data.</text>
</comment>
<sequence length="110" mass="12238">MPTHAQLDERARALHRLAAARVRAEPALFERVRANLARWQRDAAPQVQPYVSEWQALADQGLPACLAMAEEDSPHADALRQASPFAGVLSNAERLAFLKDWRARQGDAAR</sequence>
<organism evidence="1 2">
    <name type="scientific">Ottowia pentelensis</name>
    <dbReference type="NCBI Taxonomy" id="511108"/>
    <lineage>
        <taxon>Bacteria</taxon>
        <taxon>Pseudomonadati</taxon>
        <taxon>Pseudomonadota</taxon>
        <taxon>Betaproteobacteria</taxon>
        <taxon>Burkholderiales</taxon>
        <taxon>Comamonadaceae</taxon>
        <taxon>Ottowia</taxon>
    </lineage>
</organism>
<protein>
    <submittedName>
        <fullName evidence="1">Uncharacterized protein</fullName>
    </submittedName>
</protein>
<keyword evidence="2" id="KW-1185">Reference proteome</keyword>
<reference evidence="1 2" key="1">
    <citation type="submission" date="2024-09" db="EMBL/GenBank/DDBJ databases">
        <authorList>
            <person name="Sun Q."/>
            <person name="Mori K."/>
        </authorList>
    </citation>
    <scope>NUCLEOTIDE SEQUENCE [LARGE SCALE GENOMIC DNA]</scope>
    <source>
        <strain evidence="1 2">NCAIM B.02336</strain>
    </source>
</reference>
<proteinExistence type="predicted"/>
<name>A0ABV6PS05_9BURK</name>
<evidence type="ECO:0000313" key="1">
    <source>
        <dbReference type="EMBL" id="MFC0592627.1"/>
    </source>
</evidence>
<evidence type="ECO:0000313" key="2">
    <source>
        <dbReference type="Proteomes" id="UP001589834"/>
    </source>
</evidence>
<gene>
    <name evidence="1" type="ORF">ACFFGG_08665</name>
</gene>
<dbReference type="EMBL" id="JBHLTN010000016">
    <property type="protein sequence ID" value="MFC0592627.1"/>
    <property type="molecule type" value="Genomic_DNA"/>
</dbReference>
<accession>A0ABV6PS05</accession>
<dbReference type="RefSeq" id="WP_377482240.1">
    <property type="nucleotide sequence ID" value="NZ_JBHLTN010000016.1"/>
</dbReference>